<dbReference type="PANTHER" id="PTHR11908">
    <property type="entry name" value="XANTHINE DEHYDROGENASE"/>
    <property type="match status" value="1"/>
</dbReference>
<dbReference type="EC" id="1.17.1.4" evidence="2"/>
<name>A0ABV8K766_9BACL</name>
<dbReference type="InterPro" id="IPR036856">
    <property type="entry name" value="Ald_Oxase/Xan_DH_a/b_sf"/>
</dbReference>
<evidence type="ECO:0000313" key="2">
    <source>
        <dbReference type="EMBL" id="MFC4101845.1"/>
    </source>
</evidence>
<dbReference type="PANTHER" id="PTHR11908:SF157">
    <property type="entry name" value="XANTHINE DEHYDROGENASE SUBUNIT D-RELATED"/>
    <property type="match status" value="1"/>
</dbReference>
<sequence length="765" mass="82906">MALNRETSGGRWRIRPDGPAKVTGTLTYLTDMSMPGMLYGRVLRSPHPYAGIRMIDTSKAEALEGVHAVLTWRDVPGLNGYGIAVQDQPVLCRDYVRYVGDAVATVAADTPELADYALSLIQVDYEVLAPIVDPEAALEDDAPKLHPHGNVLHRAGHEQGNIAEGFEQCVHVVEATYLTPRQMHAYMETEGGLFVPEPDGRLTVYAPTQHGLMDRLQLSRILDRPQTDIRIVSSPIGGSFGGKDELNIQPYGALLALCTGRPVKIHNSRWESVRAGLKRHPMTIKMKTGIDADGRIKAHDVSIIADTGPYATLGAEVLNFAVEHVIGPYRYEHLQVSSVSVHTNNGMSGEFRGFGGNQAIFALEGQMDRLARKAGIDPWEFRRLNMRRADDPGPFGHPIARTNGAEQVWRTLAESDLYARRGYLEDAAEAPLSPPWIRKGIGAAFVMHGAGLGFGIPDPAGGRLRLAGDGKIEALFGYEEFGQGLIATLELMLIEEFGFAPDDFRIVIGDTDRVPDSGSTTASRATSMMWQSLQRLRDPFRSALLKAAAALLDRPAEELAIGEAGVREKGGERSLLLAYQDLAAGSGEEIAVETNFIFPASDTKRIGAHLLYTYAAVAVEAEVNTLTGRVRVTDQFHAVAAGPVMNPQGYLGQIEGGSSMALGYALTEEAVMSEGEYVTKNFDTYLIPTIEDSRGRFEVVPIEELPEGDPHGPRGVGEIGSVGLAPAIAEAVFQALGTRITRLPIDPEELQKPANALRKAAKAHD</sequence>
<organism evidence="2 3">
    <name type="scientific">Paenibacillus xanthanilyticus</name>
    <dbReference type="NCBI Taxonomy" id="1783531"/>
    <lineage>
        <taxon>Bacteria</taxon>
        <taxon>Bacillati</taxon>
        <taxon>Bacillota</taxon>
        <taxon>Bacilli</taxon>
        <taxon>Bacillales</taxon>
        <taxon>Paenibacillaceae</taxon>
        <taxon>Paenibacillus</taxon>
    </lineage>
</organism>
<dbReference type="RefSeq" id="WP_377720442.1">
    <property type="nucleotide sequence ID" value="NZ_JBHSAM010000028.1"/>
</dbReference>
<dbReference type="InterPro" id="IPR046867">
    <property type="entry name" value="AldOxase/xan_DH_MoCoBD2"/>
</dbReference>
<dbReference type="InterPro" id="IPR008274">
    <property type="entry name" value="AldOxase/xan_DH_MoCoBD1"/>
</dbReference>
<dbReference type="Gene3D" id="3.30.365.10">
    <property type="entry name" value="Aldehyde oxidase/xanthine dehydrogenase, molybdopterin binding domain"/>
    <property type="match status" value="4"/>
</dbReference>
<proteinExistence type="predicted"/>
<dbReference type="InterPro" id="IPR037165">
    <property type="entry name" value="AldOxase/xan_DH_Mopterin-bd_sf"/>
</dbReference>
<keyword evidence="2" id="KW-0560">Oxidoreductase</keyword>
<dbReference type="SUPFAM" id="SSF56003">
    <property type="entry name" value="Molybdenum cofactor-binding domain"/>
    <property type="match status" value="1"/>
</dbReference>
<dbReference type="SUPFAM" id="SSF54665">
    <property type="entry name" value="CO dehydrogenase molybdoprotein N-domain-like"/>
    <property type="match status" value="1"/>
</dbReference>
<dbReference type="EMBL" id="JBHSAM010000028">
    <property type="protein sequence ID" value="MFC4101845.1"/>
    <property type="molecule type" value="Genomic_DNA"/>
</dbReference>
<dbReference type="InterPro" id="IPR017609">
    <property type="entry name" value="Xanthine_dehydrogenase_dsu"/>
</dbReference>
<dbReference type="GO" id="GO:0004854">
    <property type="term" value="F:xanthine dehydrogenase activity"/>
    <property type="evidence" value="ECO:0007669"/>
    <property type="project" value="UniProtKB-EC"/>
</dbReference>
<comment type="caution">
    <text evidence="2">The sequence shown here is derived from an EMBL/GenBank/DDBJ whole genome shotgun (WGS) entry which is preliminary data.</text>
</comment>
<dbReference type="Gene3D" id="3.90.1170.50">
    <property type="entry name" value="Aldehyde oxidase/xanthine dehydrogenase, a/b hammerhead"/>
    <property type="match status" value="1"/>
</dbReference>
<dbReference type="InterPro" id="IPR016208">
    <property type="entry name" value="Ald_Oxase/xanthine_DH-like"/>
</dbReference>
<evidence type="ECO:0000259" key="1">
    <source>
        <dbReference type="SMART" id="SM01008"/>
    </source>
</evidence>
<dbReference type="Pfam" id="PF02738">
    <property type="entry name" value="MoCoBD_1"/>
    <property type="match status" value="1"/>
</dbReference>
<keyword evidence="3" id="KW-1185">Reference proteome</keyword>
<evidence type="ECO:0000313" key="3">
    <source>
        <dbReference type="Proteomes" id="UP001595715"/>
    </source>
</evidence>
<dbReference type="Proteomes" id="UP001595715">
    <property type="component" value="Unassembled WGS sequence"/>
</dbReference>
<dbReference type="NCBIfam" id="TIGR03196">
    <property type="entry name" value="pucD"/>
    <property type="match status" value="1"/>
</dbReference>
<accession>A0ABV8K766</accession>
<dbReference type="InterPro" id="IPR000674">
    <property type="entry name" value="Ald_Oxase/Xan_DH_a/b"/>
</dbReference>
<protein>
    <submittedName>
        <fullName evidence="2">Xanthine dehydrogenase subunit D</fullName>
        <ecNumber evidence="2">1.17.1.4</ecNumber>
    </submittedName>
</protein>
<dbReference type="Pfam" id="PF01315">
    <property type="entry name" value="Ald_Xan_dh_C"/>
    <property type="match status" value="1"/>
</dbReference>
<dbReference type="Pfam" id="PF20256">
    <property type="entry name" value="MoCoBD_2"/>
    <property type="match status" value="1"/>
</dbReference>
<feature type="domain" description="Aldehyde oxidase/xanthine dehydrogenase a/b hammerhead" evidence="1">
    <location>
        <begin position="23"/>
        <end position="129"/>
    </location>
</feature>
<reference evidence="3" key="1">
    <citation type="journal article" date="2019" name="Int. J. Syst. Evol. Microbiol.">
        <title>The Global Catalogue of Microorganisms (GCM) 10K type strain sequencing project: providing services to taxonomists for standard genome sequencing and annotation.</title>
        <authorList>
            <consortium name="The Broad Institute Genomics Platform"/>
            <consortium name="The Broad Institute Genome Sequencing Center for Infectious Disease"/>
            <person name="Wu L."/>
            <person name="Ma J."/>
        </authorList>
    </citation>
    <scope>NUCLEOTIDE SEQUENCE [LARGE SCALE GENOMIC DNA]</scope>
    <source>
        <strain evidence="3">IBRC-M 10987</strain>
    </source>
</reference>
<gene>
    <name evidence="2" type="primary">pucD</name>
    <name evidence="2" type="ORF">ACFOZ8_19535</name>
</gene>
<dbReference type="SMART" id="SM01008">
    <property type="entry name" value="Ald_Xan_dh_C"/>
    <property type="match status" value="1"/>
</dbReference>